<proteinExistence type="predicted"/>
<dbReference type="AlphaFoldDB" id="A0A4C1SWD0"/>
<sequence>MKHKFMETEICSTNLISNLFKYRLEQSLFDSAPPTPARGGESRSPPRTVCAVRQKSDNRRDRRLRFATAPQGGGAGGPGAV</sequence>
<organism evidence="2 3">
    <name type="scientific">Eumeta variegata</name>
    <name type="common">Bagworm moth</name>
    <name type="synonym">Eumeta japonica</name>
    <dbReference type="NCBI Taxonomy" id="151549"/>
    <lineage>
        <taxon>Eukaryota</taxon>
        <taxon>Metazoa</taxon>
        <taxon>Ecdysozoa</taxon>
        <taxon>Arthropoda</taxon>
        <taxon>Hexapoda</taxon>
        <taxon>Insecta</taxon>
        <taxon>Pterygota</taxon>
        <taxon>Neoptera</taxon>
        <taxon>Endopterygota</taxon>
        <taxon>Lepidoptera</taxon>
        <taxon>Glossata</taxon>
        <taxon>Ditrysia</taxon>
        <taxon>Tineoidea</taxon>
        <taxon>Psychidae</taxon>
        <taxon>Oiketicinae</taxon>
        <taxon>Eumeta</taxon>
    </lineage>
</organism>
<evidence type="ECO:0000313" key="2">
    <source>
        <dbReference type="EMBL" id="GBP06235.1"/>
    </source>
</evidence>
<feature type="region of interest" description="Disordered" evidence="1">
    <location>
        <begin position="29"/>
        <end position="81"/>
    </location>
</feature>
<keyword evidence="3" id="KW-1185">Reference proteome</keyword>
<comment type="caution">
    <text evidence="2">The sequence shown here is derived from an EMBL/GenBank/DDBJ whole genome shotgun (WGS) entry which is preliminary data.</text>
</comment>
<evidence type="ECO:0000313" key="3">
    <source>
        <dbReference type="Proteomes" id="UP000299102"/>
    </source>
</evidence>
<gene>
    <name evidence="2" type="ORF">EVAR_101416_1</name>
</gene>
<dbReference type="EMBL" id="BGZK01004006">
    <property type="protein sequence ID" value="GBP06235.1"/>
    <property type="molecule type" value="Genomic_DNA"/>
</dbReference>
<reference evidence="2 3" key="1">
    <citation type="journal article" date="2019" name="Commun. Biol.">
        <title>The bagworm genome reveals a unique fibroin gene that provides high tensile strength.</title>
        <authorList>
            <person name="Kono N."/>
            <person name="Nakamura H."/>
            <person name="Ohtoshi R."/>
            <person name="Tomita M."/>
            <person name="Numata K."/>
            <person name="Arakawa K."/>
        </authorList>
    </citation>
    <scope>NUCLEOTIDE SEQUENCE [LARGE SCALE GENOMIC DNA]</scope>
</reference>
<evidence type="ECO:0000256" key="1">
    <source>
        <dbReference type="SAM" id="MobiDB-lite"/>
    </source>
</evidence>
<dbReference type="Proteomes" id="UP000299102">
    <property type="component" value="Unassembled WGS sequence"/>
</dbReference>
<protein>
    <submittedName>
        <fullName evidence="2">Uncharacterized protein</fullName>
    </submittedName>
</protein>
<accession>A0A4C1SWD0</accession>
<feature type="compositionally biased region" description="Gly residues" evidence="1">
    <location>
        <begin position="71"/>
        <end position="81"/>
    </location>
</feature>
<name>A0A4C1SWD0_EUMVA</name>